<dbReference type="EMBL" id="STFF01000008">
    <property type="protein sequence ID" value="THU34256.1"/>
    <property type="molecule type" value="Genomic_DNA"/>
</dbReference>
<dbReference type="Proteomes" id="UP000306918">
    <property type="component" value="Unassembled WGS sequence"/>
</dbReference>
<reference evidence="1 2" key="1">
    <citation type="submission" date="2019-04" db="EMBL/GenBank/DDBJ databases">
        <title>Niastella caeni sp. nov., isolated from activated sludge.</title>
        <authorList>
            <person name="Sheng M."/>
        </authorList>
    </citation>
    <scope>NUCLEOTIDE SEQUENCE [LARGE SCALE GENOMIC DNA]</scope>
    <source>
        <strain evidence="1 2">HX-2-15</strain>
    </source>
</reference>
<gene>
    <name evidence="1" type="ORF">FAM09_24875</name>
</gene>
<proteinExistence type="predicted"/>
<dbReference type="RefSeq" id="WP_136579872.1">
    <property type="nucleotide sequence ID" value="NZ_STFF01000008.1"/>
</dbReference>
<name>A0A4V4GZW7_9BACT</name>
<dbReference type="OrthoDB" id="1287238at2"/>
<comment type="caution">
    <text evidence="1">The sequence shown here is derived from an EMBL/GenBank/DDBJ whole genome shotgun (WGS) entry which is preliminary data.</text>
</comment>
<evidence type="ECO:0000313" key="1">
    <source>
        <dbReference type="EMBL" id="THU34256.1"/>
    </source>
</evidence>
<dbReference type="AlphaFoldDB" id="A0A4V4GZW7"/>
<keyword evidence="2" id="KW-1185">Reference proteome</keyword>
<accession>A0A4V4GZW7</accession>
<organism evidence="1 2">
    <name type="scientific">Niastella caeni</name>
    <dbReference type="NCBI Taxonomy" id="2569763"/>
    <lineage>
        <taxon>Bacteria</taxon>
        <taxon>Pseudomonadati</taxon>
        <taxon>Bacteroidota</taxon>
        <taxon>Chitinophagia</taxon>
        <taxon>Chitinophagales</taxon>
        <taxon>Chitinophagaceae</taxon>
        <taxon>Niastella</taxon>
    </lineage>
</organism>
<protein>
    <submittedName>
        <fullName evidence="1">Uncharacterized protein</fullName>
    </submittedName>
</protein>
<evidence type="ECO:0000313" key="2">
    <source>
        <dbReference type="Proteomes" id="UP000306918"/>
    </source>
</evidence>
<sequence>MDFGLQIKGEFLDLFPNTILELEEENPFLQLTNEVQGQYSLPLSIPLTEKNMRLLGYPNLLNVKKSTVGIETVCITNGLQHSRGQIKLESGQSNLNASGRGSISVYYLFGVSDFYKFVENKSLADCDYGSDISFPWHGTNVYSGNGFWAHVTTVMNSSPGTFDYAIFPIINAGGLTRYQAQGPCILNFGGSITSGDGSANNPYVLPGNYTLDLSWVNFRLGWRNEICPFPYLKFVIQKLFSTFGWSVQGSVLNDPDFLKIVLLHNKIIDYVGPSVAALNGSSQFVVWNMKNHVPRVKIGTFLLALSNRFGWWLDFDYRKKIVTIRHRNNVVAVRTQRNVIPAATYNFKVNSEAKIYSIKQASGSGEKIDVTNLQGIVNNRHNLPTAGEGVENQMFFVLSENAYYRCVSDENIFTWEKSADNTFDYIQKDQTDEIITNCLVPESYFDLLRDIGRNSLNRNITVPYINIFPGESETDTFYVAYNFGLKDSYNSNGQPDYKYPMASAGCYDNKGNLITSTALVFEFNDATTDYGLFIKNWSFFLTFLQQREEITIQMPFTVAELLNINYTQTILIRNAEYFIKNPHFRLPLKGFVNMELIRI</sequence>